<dbReference type="EMBL" id="JANBUP010003964">
    <property type="protein sequence ID" value="KAJ2795219.1"/>
    <property type="molecule type" value="Genomic_DNA"/>
</dbReference>
<comment type="caution">
    <text evidence="1">The sequence shown here is derived from an EMBL/GenBank/DDBJ whole genome shotgun (WGS) entry which is preliminary data.</text>
</comment>
<protein>
    <submittedName>
        <fullName evidence="1">Uncharacterized protein</fullName>
    </submittedName>
</protein>
<proteinExistence type="predicted"/>
<sequence length="245" mass="27069">MASREQIERCASLLSSRSTDDEKLAGLLLMPRVVGAQDRESLEYIFDSMDVKFIERLMRTGIKKIETHIDTGATAATELPMLDIALSVLNVFSSHSTIASKSKMQDRIPTLFRVATLLEQPNALAEAMQILCRLLATDTAVRSILEKPDSLLRIVDSARSLTETLETTRFLDLVLNRCSCYIHEEGKDSSCIQGWAKLLTSTANAFASSTGMLKFELIPVLANALEPIDRTDMEAADIANLCKNI</sequence>
<organism evidence="1 2">
    <name type="scientific">Coemansia furcata</name>
    <dbReference type="NCBI Taxonomy" id="417177"/>
    <lineage>
        <taxon>Eukaryota</taxon>
        <taxon>Fungi</taxon>
        <taxon>Fungi incertae sedis</taxon>
        <taxon>Zoopagomycota</taxon>
        <taxon>Kickxellomycotina</taxon>
        <taxon>Kickxellomycetes</taxon>
        <taxon>Kickxellales</taxon>
        <taxon>Kickxellaceae</taxon>
        <taxon>Coemansia</taxon>
    </lineage>
</organism>
<evidence type="ECO:0000313" key="1">
    <source>
        <dbReference type="EMBL" id="KAJ2795219.1"/>
    </source>
</evidence>
<feature type="non-terminal residue" evidence="1">
    <location>
        <position position="245"/>
    </location>
</feature>
<gene>
    <name evidence="1" type="ORF">H4S07_006544</name>
</gene>
<name>A0ACC1KV72_9FUNG</name>
<accession>A0ACC1KV72</accession>
<reference evidence="1" key="1">
    <citation type="submission" date="2022-07" db="EMBL/GenBank/DDBJ databases">
        <title>Phylogenomic reconstructions and comparative analyses of Kickxellomycotina fungi.</title>
        <authorList>
            <person name="Reynolds N.K."/>
            <person name="Stajich J.E."/>
            <person name="Barry K."/>
            <person name="Grigoriev I.V."/>
            <person name="Crous P."/>
            <person name="Smith M.E."/>
        </authorList>
    </citation>
    <scope>NUCLEOTIDE SEQUENCE</scope>
    <source>
        <strain evidence="1">CBS 102833</strain>
    </source>
</reference>
<dbReference type="Proteomes" id="UP001140096">
    <property type="component" value="Unassembled WGS sequence"/>
</dbReference>
<evidence type="ECO:0000313" key="2">
    <source>
        <dbReference type="Proteomes" id="UP001140096"/>
    </source>
</evidence>
<keyword evidence="2" id="KW-1185">Reference proteome</keyword>